<sequence length="113" mass="11545">MAWVGQPEVGVLQSEALVGAGPAEGGVVGAEDGLVDGAEFWAGFDAEFFDEEVAAALEDCQGFCLHAEAVEGDHQLAAEPFAGGVFTDQRAEFGHDLGFGVPGQIGGDSFLDG</sequence>
<evidence type="ECO:0000313" key="1">
    <source>
        <dbReference type="EMBL" id="GES15829.1"/>
    </source>
</evidence>
<reference evidence="1 2" key="1">
    <citation type="submission" date="2019-10" db="EMBL/GenBank/DDBJ databases">
        <title>Whole genome shotgun sequence of Acrocarpospora macrocephala NBRC 16266.</title>
        <authorList>
            <person name="Ichikawa N."/>
            <person name="Kimura A."/>
            <person name="Kitahashi Y."/>
            <person name="Komaki H."/>
            <person name="Oguchi A."/>
        </authorList>
    </citation>
    <scope>NUCLEOTIDE SEQUENCE [LARGE SCALE GENOMIC DNA]</scope>
    <source>
        <strain evidence="1 2">NBRC 16266</strain>
    </source>
</reference>
<proteinExistence type="predicted"/>
<comment type="caution">
    <text evidence="1">The sequence shown here is derived from an EMBL/GenBank/DDBJ whole genome shotgun (WGS) entry which is preliminary data.</text>
</comment>
<organism evidence="1 2">
    <name type="scientific">Acrocarpospora macrocephala</name>
    <dbReference type="NCBI Taxonomy" id="150177"/>
    <lineage>
        <taxon>Bacteria</taxon>
        <taxon>Bacillati</taxon>
        <taxon>Actinomycetota</taxon>
        <taxon>Actinomycetes</taxon>
        <taxon>Streptosporangiales</taxon>
        <taxon>Streptosporangiaceae</taxon>
        <taxon>Acrocarpospora</taxon>
    </lineage>
</organism>
<gene>
    <name evidence="1" type="ORF">Amac_094270</name>
</gene>
<name>A0A5M3X6Q6_9ACTN</name>
<dbReference type="AlphaFoldDB" id="A0A5M3X6Q6"/>
<dbReference type="Proteomes" id="UP000331127">
    <property type="component" value="Unassembled WGS sequence"/>
</dbReference>
<evidence type="ECO:0000313" key="2">
    <source>
        <dbReference type="Proteomes" id="UP000331127"/>
    </source>
</evidence>
<protein>
    <submittedName>
        <fullName evidence="1">Uncharacterized protein</fullName>
    </submittedName>
</protein>
<dbReference type="EMBL" id="BLAE01000084">
    <property type="protein sequence ID" value="GES15829.1"/>
    <property type="molecule type" value="Genomic_DNA"/>
</dbReference>
<accession>A0A5M3X6Q6</accession>
<keyword evidence="2" id="KW-1185">Reference proteome</keyword>